<feature type="transmembrane region" description="Helical" evidence="1">
    <location>
        <begin position="49"/>
        <end position="77"/>
    </location>
</feature>
<dbReference type="RefSeq" id="WP_386737739.1">
    <property type="nucleotide sequence ID" value="NZ_JBHRXI010000049.1"/>
</dbReference>
<name>A0ABV7TM98_9RHOB</name>
<feature type="transmembrane region" description="Helical" evidence="1">
    <location>
        <begin position="110"/>
        <end position="135"/>
    </location>
</feature>
<dbReference type="EMBL" id="JBHRXI010000049">
    <property type="protein sequence ID" value="MFC3616425.1"/>
    <property type="molecule type" value="Genomic_DNA"/>
</dbReference>
<keyword evidence="1" id="KW-1133">Transmembrane helix</keyword>
<dbReference type="Gene3D" id="1.10.287.70">
    <property type="match status" value="1"/>
</dbReference>
<sequence>MGLGHQILWGTLFLGLCFAIEILLLAACTQWIRVLGVRWRRRSALWRNTGIVGVALLVIVLAHTLQVWIWAVVWVMFEVLADWNEAIYFSLVTYTTLGYGDVVLEPGTRIFGAFASVTGILAIGLSTAFLVAMMARLFEGRMIR</sequence>
<dbReference type="Pfam" id="PF07885">
    <property type="entry name" value="Ion_trans_2"/>
    <property type="match status" value="1"/>
</dbReference>
<comment type="caution">
    <text evidence="3">The sequence shown here is derived from an EMBL/GenBank/DDBJ whole genome shotgun (WGS) entry which is preliminary data.</text>
</comment>
<dbReference type="InterPro" id="IPR013099">
    <property type="entry name" value="K_chnl_dom"/>
</dbReference>
<keyword evidence="1" id="KW-0472">Membrane</keyword>
<evidence type="ECO:0000313" key="3">
    <source>
        <dbReference type="EMBL" id="MFC3616425.1"/>
    </source>
</evidence>
<reference evidence="4" key="1">
    <citation type="journal article" date="2019" name="Int. J. Syst. Evol. Microbiol.">
        <title>The Global Catalogue of Microorganisms (GCM) 10K type strain sequencing project: providing services to taxonomists for standard genome sequencing and annotation.</title>
        <authorList>
            <consortium name="The Broad Institute Genomics Platform"/>
            <consortium name="The Broad Institute Genome Sequencing Center for Infectious Disease"/>
            <person name="Wu L."/>
            <person name="Ma J."/>
        </authorList>
    </citation>
    <scope>NUCLEOTIDE SEQUENCE [LARGE SCALE GENOMIC DNA]</scope>
    <source>
        <strain evidence="4">KCTC 42911</strain>
    </source>
</reference>
<evidence type="ECO:0000259" key="2">
    <source>
        <dbReference type="Pfam" id="PF07885"/>
    </source>
</evidence>
<feature type="transmembrane region" description="Helical" evidence="1">
    <location>
        <begin position="6"/>
        <end position="28"/>
    </location>
</feature>
<dbReference type="Proteomes" id="UP001595629">
    <property type="component" value="Unassembled WGS sequence"/>
</dbReference>
<protein>
    <submittedName>
        <fullName evidence="3">Ion channel</fullName>
    </submittedName>
</protein>
<evidence type="ECO:0000313" key="4">
    <source>
        <dbReference type="Proteomes" id="UP001595629"/>
    </source>
</evidence>
<keyword evidence="1" id="KW-0812">Transmembrane</keyword>
<organism evidence="3 4">
    <name type="scientific">Lutimaribacter marinistellae</name>
    <dbReference type="NCBI Taxonomy" id="1820329"/>
    <lineage>
        <taxon>Bacteria</taxon>
        <taxon>Pseudomonadati</taxon>
        <taxon>Pseudomonadota</taxon>
        <taxon>Alphaproteobacteria</taxon>
        <taxon>Rhodobacterales</taxon>
        <taxon>Roseobacteraceae</taxon>
        <taxon>Lutimaribacter</taxon>
    </lineage>
</organism>
<keyword evidence="4" id="KW-1185">Reference proteome</keyword>
<dbReference type="SUPFAM" id="SSF81324">
    <property type="entry name" value="Voltage-gated potassium channels"/>
    <property type="match status" value="1"/>
</dbReference>
<proteinExistence type="predicted"/>
<feature type="domain" description="Potassium channel" evidence="2">
    <location>
        <begin position="67"/>
        <end position="134"/>
    </location>
</feature>
<gene>
    <name evidence="3" type="ORF">ACFORG_22000</name>
</gene>
<evidence type="ECO:0000256" key="1">
    <source>
        <dbReference type="SAM" id="Phobius"/>
    </source>
</evidence>
<accession>A0ABV7TM98</accession>